<evidence type="ECO:0000313" key="1">
    <source>
        <dbReference type="EMBL" id="AIX26723.1"/>
    </source>
</evidence>
<gene>
    <name evidence="1" type="ORF">Syn7803US120_2</name>
</gene>
<dbReference type="Proteomes" id="UP000033009">
    <property type="component" value="Segment"/>
</dbReference>
<dbReference type="RefSeq" id="YP_009140791.1">
    <property type="nucleotide sequence ID" value="NC_027132.1"/>
</dbReference>
<keyword evidence="2" id="KW-1185">Reference proteome</keyword>
<protein>
    <submittedName>
        <fullName evidence="1">Base plate wedge component</fullName>
    </submittedName>
</protein>
<reference evidence="1 2" key="1">
    <citation type="submission" date="2013-12" db="EMBL/GenBank/DDBJ databases">
        <title>Ecological redundancy of diverse viral populations within a natural community.</title>
        <authorList>
            <person name="Gregory A.C."/>
            <person name="LaButti K."/>
            <person name="Copeland A."/>
            <person name="Woyke T."/>
            <person name="Sullivan M.B."/>
        </authorList>
    </citation>
    <scope>NUCLEOTIDE SEQUENCE [LARGE SCALE GENOMIC DNA]</scope>
    <source>
        <strain evidence="1">Syn7803US120</strain>
    </source>
</reference>
<accession>A0A0E3HFR1</accession>
<dbReference type="KEGG" id="vg:24404849"/>
<proteinExistence type="predicted"/>
<sequence>MYFSLIPNIEYDEKPISYPFSESDFTTAKNFFRRYKINDDVLSYAVIFNKYTIEDLDRPDTLADRMYGNPFFDWVILLTNNMVNAQYDWPMTNYELTSVLESEFNDPYGEINHYETYEIGQYPAGVRVDETFYNNTHKLNINGAMTIKNGNEICRPVTIAEHYTAENEKKRSIYLLKPAYFQQFVDDFRKRNLYKKDANYISQRLKKTG</sequence>
<dbReference type="Pfam" id="PF11246">
    <property type="entry name" value="Phage_gp53"/>
    <property type="match status" value="1"/>
</dbReference>
<name>A0A0E3HFR1_9CAUD</name>
<dbReference type="GeneID" id="24404849"/>
<dbReference type="InterPro" id="IPR022607">
    <property type="entry name" value="Phage_T4_Gp53_baseplate_wedge"/>
</dbReference>
<organism evidence="1 2">
    <name type="scientific">Synechococcus phage ACG-2014i</name>
    <dbReference type="NCBI Taxonomy" id="1493513"/>
    <lineage>
        <taxon>Viruses</taxon>
        <taxon>Duplodnaviria</taxon>
        <taxon>Heunggongvirae</taxon>
        <taxon>Uroviricota</taxon>
        <taxon>Caudoviricetes</taxon>
        <taxon>Pantevenvirales</taxon>
        <taxon>Kyanoviridae</taxon>
        <taxon>Chalconvirus</taxon>
        <taxon>Chalconvirus acg2014i</taxon>
    </lineage>
</organism>
<dbReference type="EMBL" id="KJ019082">
    <property type="protein sequence ID" value="AIX26723.1"/>
    <property type="molecule type" value="Genomic_DNA"/>
</dbReference>
<evidence type="ECO:0000313" key="2">
    <source>
        <dbReference type="Proteomes" id="UP000033009"/>
    </source>
</evidence>